<accession>A0A0B7BPV1</accession>
<dbReference type="EMBL" id="HACG01047335">
    <property type="protein sequence ID" value="CEK94200.1"/>
    <property type="molecule type" value="Transcribed_RNA"/>
</dbReference>
<evidence type="ECO:0000313" key="1">
    <source>
        <dbReference type="EMBL" id="CEK94200.1"/>
    </source>
</evidence>
<dbReference type="AlphaFoldDB" id="A0A0B7BPV1"/>
<gene>
    <name evidence="1" type="primary">ORF199607</name>
</gene>
<sequence>MPTGINKSFLVCIRLDKEWRQDNPMVVEAEVQALISENSSGKDVIILYRWFSDLTCVELTGFHCSSLRGCCQGRKWWFCCDHEQSHYGNLAAKEY</sequence>
<name>A0A0B7BPV1_9EUPU</name>
<protein>
    <submittedName>
        <fullName evidence="1">Uncharacterized protein</fullName>
    </submittedName>
</protein>
<organism evidence="1">
    <name type="scientific">Arion vulgaris</name>
    <dbReference type="NCBI Taxonomy" id="1028688"/>
    <lineage>
        <taxon>Eukaryota</taxon>
        <taxon>Metazoa</taxon>
        <taxon>Spiralia</taxon>
        <taxon>Lophotrochozoa</taxon>
        <taxon>Mollusca</taxon>
        <taxon>Gastropoda</taxon>
        <taxon>Heterobranchia</taxon>
        <taxon>Euthyneura</taxon>
        <taxon>Panpulmonata</taxon>
        <taxon>Eupulmonata</taxon>
        <taxon>Stylommatophora</taxon>
        <taxon>Helicina</taxon>
        <taxon>Arionoidea</taxon>
        <taxon>Arionidae</taxon>
        <taxon>Arion</taxon>
    </lineage>
</organism>
<proteinExistence type="predicted"/>
<reference evidence="1" key="1">
    <citation type="submission" date="2014-12" db="EMBL/GenBank/DDBJ databases">
        <title>Insight into the proteome of Arion vulgaris.</title>
        <authorList>
            <person name="Aradska J."/>
            <person name="Bulat T."/>
            <person name="Smidak R."/>
            <person name="Sarate P."/>
            <person name="Gangsoo J."/>
            <person name="Sialana F."/>
            <person name="Bilban M."/>
            <person name="Lubec G."/>
        </authorList>
    </citation>
    <scope>NUCLEOTIDE SEQUENCE</scope>
    <source>
        <tissue evidence="1">Skin</tissue>
    </source>
</reference>